<evidence type="ECO:0000256" key="3">
    <source>
        <dbReference type="ARBA" id="ARBA00022833"/>
    </source>
</evidence>
<dbReference type="InterPro" id="IPR036443">
    <property type="entry name" value="Znf_RanBP2_sf"/>
</dbReference>
<dbReference type="Proteomes" id="UP001476247">
    <property type="component" value="Unassembled WGS sequence"/>
</dbReference>
<keyword evidence="8" id="KW-1185">Reference proteome</keyword>
<sequence>MQPQCVALKKKPNADQALLLLEKLASQVKPILNNHNWTIKNLCEFYPTNPNLLGVNVNRGWKVNLRLRYPYDENSFLEYEEILGTLLHEMVHIVRGPHDEQFYKILQELKAETELLMASGYTGEGFYSNGQSLGSRSVARHLSKQVSAAAAEKRLQTSKIMLPTGGLRLGGSPLQLKNMTPVQLAANAAEKRLRDQIWCGGSIDGSKRKNSNEITKVETKRSRVTIDLTNEDSIVMTSEWPCPTCTFINKPLESVCQVCLSINNNSTRSTPVETSDWSCPQCTLKNSQTTKVCNACAFEKFIII</sequence>
<dbReference type="PANTHER" id="PTHR46622:SF1">
    <property type="entry name" value="DNA-DEPENDENT METALLOPROTEASE WSS1"/>
    <property type="match status" value="1"/>
</dbReference>
<proteinExistence type="predicted"/>
<protein>
    <recommendedName>
        <fullName evidence="9">WLM-domain-containing protein</fullName>
    </recommendedName>
</protein>
<dbReference type="PROSITE" id="PS50199">
    <property type="entry name" value="ZF_RANBP2_2"/>
    <property type="match status" value="2"/>
</dbReference>
<feature type="domain" description="RanBP2-type" evidence="5">
    <location>
        <begin position="236"/>
        <end position="265"/>
    </location>
</feature>
<evidence type="ECO:0000313" key="7">
    <source>
        <dbReference type="EMBL" id="GAA5794915.1"/>
    </source>
</evidence>
<dbReference type="InterPro" id="IPR053000">
    <property type="entry name" value="WSS1-like_metalloprotease"/>
</dbReference>
<keyword evidence="2 4" id="KW-0863">Zinc-finger</keyword>
<feature type="domain" description="RanBP2-type" evidence="5">
    <location>
        <begin position="273"/>
        <end position="302"/>
    </location>
</feature>
<evidence type="ECO:0000313" key="8">
    <source>
        <dbReference type="Proteomes" id="UP001476247"/>
    </source>
</evidence>
<evidence type="ECO:0000256" key="1">
    <source>
        <dbReference type="ARBA" id="ARBA00022723"/>
    </source>
</evidence>
<name>A0ABP9XL39_9FUNG</name>
<dbReference type="InterPro" id="IPR001876">
    <property type="entry name" value="Znf_RanBP2"/>
</dbReference>
<keyword evidence="1" id="KW-0479">Metal-binding</keyword>
<dbReference type="SMART" id="SM00547">
    <property type="entry name" value="ZnF_RBZ"/>
    <property type="match status" value="2"/>
</dbReference>
<feature type="domain" description="WLM" evidence="6">
    <location>
        <begin position="1"/>
        <end position="194"/>
    </location>
</feature>
<dbReference type="Pfam" id="PF08325">
    <property type="entry name" value="WLM"/>
    <property type="match status" value="1"/>
</dbReference>
<evidence type="ECO:0000256" key="2">
    <source>
        <dbReference type="ARBA" id="ARBA00022771"/>
    </source>
</evidence>
<dbReference type="PROSITE" id="PS01358">
    <property type="entry name" value="ZF_RANBP2_1"/>
    <property type="match status" value="2"/>
</dbReference>
<evidence type="ECO:0008006" key="9">
    <source>
        <dbReference type="Google" id="ProtNLM"/>
    </source>
</evidence>
<evidence type="ECO:0000256" key="4">
    <source>
        <dbReference type="PROSITE-ProRule" id="PRU00322"/>
    </source>
</evidence>
<dbReference type="Pfam" id="PF00641">
    <property type="entry name" value="Zn_ribbon_RanBP"/>
    <property type="match status" value="1"/>
</dbReference>
<dbReference type="InterPro" id="IPR013536">
    <property type="entry name" value="WLM_dom"/>
</dbReference>
<dbReference type="Gene3D" id="2.30.30.380">
    <property type="entry name" value="Zn-finger domain of Sec23/24"/>
    <property type="match status" value="1"/>
</dbReference>
<dbReference type="PANTHER" id="PTHR46622">
    <property type="entry name" value="DNA-DEPENDENT METALLOPROTEASE WSS1"/>
    <property type="match status" value="1"/>
</dbReference>
<comment type="caution">
    <text evidence="7">The sequence shown here is derived from an EMBL/GenBank/DDBJ whole genome shotgun (WGS) entry which is preliminary data.</text>
</comment>
<organism evidence="7 8">
    <name type="scientific">Helicostylum pulchrum</name>
    <dbReference type="NCBI Taxonomy" id="562976"/>
    <lineage>
        <taxon>Eukaryota</taxon>
        <taxon>Fungi</taxon>
        <taxon>Fungi incertae sedis</taxon>
        <taxon>Mucoromycota</taxon>
        <taxon>Mucoromycotina</taxon>
        <taxon>Mucoromycetes</taxon>
        <taxon>Mucorales</taxon>
        <taxon>Mucorineae</taxon>
        <taxon>Mucoraceae</taxon>
        <taxon>Helicostylum</taxon>
    </lineage>
</organism>
<keyword evidence="3" id="KW-0862">Zinc</keyword>
<reference evidence="7 8" key="1">
    <citation type="submission" date="2024-04" db="EMBL/GenBank/DDBJ databases">
        <title>genome sequences of Mucor flavus KT1a and Helicostylum pulchrum KT1b strains isolation_sourced from the surface of a dry-aged beef.</title>
        <authorList>
            <person name="Toyotome T."/>
            <person name="Hosono M."/>
            <person name="Torimaru M."/>
            <person name="Fukuda K."/>
            <person name="Mikami N."/>
        </authorList>
    </citation>
    <scope>NUCLEOTIDE SEQUENCE [LARGE SCALE GENOMIC DNA]</scope>
    <source>
        <strain evidence="7 8">KT1b</strain>
    </source>
</reference>
<dbReference type="SUPFAM" id="SSF90209">
    <property type="entry name" value="Ran binding protein zinc finger-like"/>
    <property type="match status" value="2"/>
</dbReference>
<dbReference type="PROSITE" id="PS51397">
    <property type="entry name" value="WLM"/>
    <property type="match status" value="1"/>
</dbReference>
<accession>A0ABP9XL39</accession>
<evidence type="ECO:0000259" key="6">
    <source>
        <dbReference type="PROSITE" id="PS51397"/>
    </source>
</evidence>
<evidence type="ECO:0000259" key="5">
    <source>
        <dbReference type="PROSITE" id="PS50199"/>
    </source>
</evidence>
<gene>
    <name evidence="7" type="ORF">HPULCUR_000263</name>
</gene>
<dbReference type="EMBL" id="BAABUJ010000004">
    <property type="protein sequence ID" value="GAA5794915.1"/>
    <property type="molecule type" value="Genomic_DNA"/>
</dbReference>